<gene>
    <name evidence="1" type="ORF">OWV82_014888</name>
</gene>
<organism evidence="1 2">
    <name type="scientific">Melia azedarach</name>
    <name type="common">Chinaberry tree</name>
    <dbReference type="NCBI Taxonomy" id="155640"/>
    <lineage>
        <taxon>Eukaryota</taxon>
        <taxon>Viridiplantae</taxon>
        <taxon>Streptophyta</taxon>
        <taxon>Embryophyta</taxon>
        <taxon>Tracheophyta</taxon>
        <taxon>Spermatophyta</taxon>
        <taxon>Magnoliopsida</taxon>
        <taxon>eudicotyledons</taxon>
        <taxon>Gunneridae</taxon>
        <taxon>Pentapetalae</taxon>
        <taxon>rosids</taxon>
        <taxon>malvids</taxon>
        <taxon>Sapindales</taxon>
        <taxon>Meliaceae</taxon>
        <taxon>Melia</taxon>
    </lineage>
</organism>
<comment type="caution">
    <text evidence="1">The sequence shown here is derived from an EMBL/GenBank/DDBJ whole genome shotgun (WGS) entry which is preliminary data.</text>
</comment>
<accession>A0ACC1XMK0</accession>
<reference evidence="1 2" key="1">
    <citation type="journal article" date="2023" name="Science">
        <title>Complex scaffold remodeling in plant triterpene biosynthesis.</title>
        <authorList>
            <person name="De La Pena R."/>
            <person name="Hodgson H."/>
            <person name="Liu J.C."/>
            <person name="Stephenson M.J."/>
            <person name="Martin A.C."/>
            <person name="Owen C."/>
            <person name="Harkess A."/>
            <person name="Leebens-Mack J."/>
            <person name="Jimenez L.E."/>
            <person name="Osbourn A."/>
            <person name="Sattely E.S."/>
        </authorList>
    </citation>
    <scope>NUCLEOTIDE SEQUENCE [LARGE SCALE GENOMIC DNA]</scope>
    <source>
        <strain evidence="2">cv. JPN11</strain>
        <tissue evidence="1">Leaf</tissue>
    </source>
</reference>
<name>A0ACC1XMK0_MELAZ</name>
<protein>
    <submittedName>
        <fullName evidence="1">Cysteine/Histidine-rich C1 domain family protein</fullName>
    </submittedName>
</protein>
<dbReference type="Proteomes" id="UP001164539">
    <property type="component" value="Chromosome 8"/>
</dbReference>
<proteinExistence type="predicted"/>
<keyword evidence="2" id="KW-1185">Reference proteome</keyword>
<sequence>MKLKYLLHKHPLTLCENDGDQLLCPGCGDPSFGESFSCSECRFYPSKCFGCNNEPSGSFYFCQRCWPNSPLIHESCAELSEEIQITFHPHSILYFKEESRSSNMLDCDFCNQTSSYYMYCCKDCNFQIDIRCASMLIEYHEGRKHINHFSHQHPLTLLEEDDANCELCYKDLCGETYACAPCEFFIHKSCGELQQEVIGHPFHQHHYLTLQDTSSEGYRCEACRVYIDRGIHYRCGKCNFSLHPECLSLRSNIRCEGHEHLLTLIENMYYKSVCQACGFKINGSFFARCVECNLNFHVECGPLQLPETVADKHHQHPLSLETKTTIIKLDDHYVLHCDVCEEEIDSKHPFYYCVKCRFYAHMRCVVIEVQHKESEKLRHFSHHHFLFLQGNKRNDEITCYACEKGFRADSAYGCNLCKLYLHKSCAELPREKEDPFHRHSLTLCETYSRRGRKCHACHKYCHGFTYSCGDCGFHLDLDCASLQPSIKIEGHKHLLTFFKKLHNTPECEHCEFTPPDASYLRCLKCDYNVHLLCSPLPQTIKHRSHQCSLNLVDSLVDDDYDKQICDVCEEERDPQECIYYCAECDFIAEFNCVFSEVMLSLERNRGDVSLRIVSKELNDKVIGKGLTYNDIVNSYDAEENEKMKSITEEIEDKLEEISTPVDDEDELRISQNFPYSDDDVLQFMAMMHRKVKLTKSVDVEAEVVNVEDYMVVPKLAPILKSLLDKYGDISGSCSLTQRLKTLPISVFCSTMQSMSSTKVMDITDKLIFTWWCSFEFVRETGFTIDFAFDHLKRILQARYGTDIDNSKSSPLYKLHGKMAQLSQKIEELTGEIDKRKAEMDELNKETQSIIASNRSVRSRLEAKRLSEALEFRRKNAVAGLL</sequence>
<evidence type="ECO:0000313" key="1">
    <source>
        <dbReference type="EMBL" id="KAJ4712689.1"/>
    </source>
</evidence>
<dbReference type="EMBL" id="CM051401">
    <property type="protein sequence ID" value="KAJ4712689.1"/>
    <property type="molecule type" value="Genomic_DNA"/>
</dbReference>
<evidence type="ECO:0000313" key="2">
    <source>
        <dbReference type="Proteomes" id="UP001164539"/>
    </source>
</evidence>